<dbReference type="InterPro" id="IPR050187">
    <property type="entry name" value="Lipid_Phosphate_FormReg"/>
</dbReference>
<dbReference type="Pfam" id="PF00781">
    <property type="entry name" value="DAGK_cat"/>
    <property type="match status" value="1"/>
</dbReference>
<evidence type="ECO:0000313" key="4">
    <source>
        <dbReference type="EMBL" id="CAB5066196.1"/>
    </source>
</evidence>
<name>A0A6J7E5T2_9ZZZZ</name>
<evidence type="ECO:0000259" key="1">
    <source>
        <dbReference type="PROSITE" id="PS50146"/>
    </source>
</evidence>
<dbReference type="Gene3D" id="3.40.50.10330">
    <property type="entry name" value="Probable inorganic polyphosphate/atp-NAD kinase, domain 1"/>
    <property type="match status" value="1"/>
</dbReference>
<dbReference type="EMBL" id="CAFBQP010000072">
    <property type="protein sequence ID" value="CAB5066196.1"/>
    <property type="molecule type" value="Genomic_DNA"/>
</dbReference>
<dbReference type="AlphaFoldDB" id="A0A6J7E5T2"/>
<dbReference type="EMBL" id="CAEZYY010000001">
    <property type="protein sequence ID" value="CAB4737107.1"/>
    <property type="molecule type" value="Genomic_DNA"/>
</dbReference>
<dbReference type="PANTHER" id="PTHR12358:SF106">
    <property type="entry name" value="LIPID KINASE YEGS"/>
    <property type="match status" value="1"/>
</dbReference>
<feature type="domain" description="DAGKc" evidence="1">
    <location>
        <begin position="1"/>
        <end position="130"/>
    </location>
</feature>
<dbReference type="GO" id="GO:0005886">
    <property type="term" value="C:plasma membrane"/>
    <property type="evidence" value="ECO:0007669"/>
    <property type="project" value="TreeGrafter"/>
</dbReference>
<dbReference type="SUPFAM" id="SSF111331">
    <property type="entry name" value="NAD kinase/diacylglycerol kinase-like"/>
    <property type="match status" value="1"/>
</dbReference>
<reference evidence="3" key="1">
    <citation type="submission" date="2020-05" db="EMBL/GenBank/DDBJ databases">
        <authorList>
            <person name="Chiriac C."/>
            <person name="Salcher M."/>
            <person name="Ghai R."/>
            <person name="Kavagutti S V."/>
        </authorList>
    </citation>
    <scope>NUCLEOTIDE SEQUENCE</scope>
</reference>
<protein>
    <submittedName>
        <fullName evidence="3">Unannotated protein</fullName>
    </submittedName>
</protein>
<dbReference type="EMBL" id="CAFBLR010000088">
    <property type="protein sequence ID" value="CAB4876164.1"/>
    <property type="molecule type" value="Genomic_DNA"/>
</dbReference>
<proteinExistence type="predicted"/>
<dbReference type="PROSITE" id="PS50146">
    <property type="entry name" value="DAGK"/>
    <property type="match status" value="1"/>
</dbReference>
<dbReference type="Gene3D" id="2.60.200.40">
    <property type="match status" value="1"/>
</dbReference>
<dbReference type="SMART" id="SM00046">
    <property type="entry name" value="DAGKc"/>
    <property type="match status" value="1"/>
</dbReference>
<gene>
    <name evidence="2" type="ORF">UFOPK2806_00117</name>
    <name evidence="3" type="ORF">UFOPK3417_01014</name>
    <name evidence="4" type="ORF">UFOPK4306_01756</name>
</gene>
<dbReference type="InterPro" id="IPR001206">
    <property type="entry name" value="Diacylglycerol_kinase_cat_dom"/>
</dbReference>
<organism evidence="3">
    <name type="scientific">freshwater metagenome</name>
    <dbReference type="NCBI Taxonomy" id="449393"/>
    <lineage>
        <taxon>unclassified sequences</taxon>
        <taxon>metagenomes</taxon>
        <taxon>ecological metagenomes</taxon>
    </lineage>
</organism>
<dbReference type="PANTHER" id="PTHR12358">
    <property type="entry name" value="SPHINGOSINE KINASE"/>
    <property type="match status" value="1"/>
</dbReference>
<dbReference type="GO" id="GO:0004143">
    <property type="term" value="F:ATP-dependent diacylglycerol kinase activity"/>
    <property type="evidence" value="ECO:0007669"/>
    <property type="project" value="TreeGrafter"/>
</dbReference>
<dbReference type="InterPro" id="IPR017438">
    <property type="entry name" value="ATP-NAD_kinase_N"/>
</dbReference>
<accession>A0A6J7E5T2</accession>
<sequence length="304" mass="32884">MRLLLVVNSFASSVTARNTVVVHRALSRSHEVEVVETNRRGHATRIAQDAARRGVDLVVGYGGDGTLNEVATGIAGTDTALGVLPGGSTNVFARTLGMPNDPAEAVKGLVAGLDAGNLRPIGLGRVNSRYFCFHTGIGFDAAVVRRVERHASLKRWAGHPLFIYAAVSTWAAHYDRREPHFALDFGDGTGVPDGYFTIVLNTNPYTYLGNHPLDLSHNAALDRGLVAITFRTMKVGPILRSLAGALRGGGIEPSQYVDERSDLSRFDVVAGKPFPYQVDGDYLGEMSRLRFEHCPDAVRLCFPL</sequence>
<dbReference type="InterPro" id="IPR016064">
    <property type="entry name" value="NAD/diacylglycerol_kinase_sf"/>
</dbReference>
<evidence type="ECO:0000313" key="2">
    <source>
        <dbReference type="EMBL" id="CAB4737107.1"/>
    </source>
</evidence>
<evidence type="ECO:0000313" key="3">
    <source>
        <dbReference type="EMBL" id="CAB4876164.1"/>
    </source>
</evidence>